<keyword evidence="2" id="KW-0238">DNA-binding</keyword>
<dbReference type="GO" id="GO:0006355">
    <property type="term" value="P:regulation of DNA-templated transcription"/>
    <property type="evidence" value="ECO:0007669"/>
    <property type="project" value="InterPro"/>
</dbReference>
<gene>
    <name evidence="5" type="ORF">A176_002384</name>
</gene>
<evidence type="ECO:0000313" key="6">
    <source>
        <dbReference type="Proteomes" id="UP000009026"/>
    </source>
</evidence>
<evidence type="ECO:0000256" key="2">
    <source>
        <dbReference type="ARBA" id="ARBA00023125"/>
    </source>
</evidence>
<keyword evidence="3" id="KW-0804">Transcription</keyword>
<dbReference type="eggNOG" id="COG2771">
    <property type="taxonomic scope" value="Bacteria"/>
</dbReference>
<proteinExistence type="predicted"/>
<dbReference type="Gene3D" id="1.10.10.10">
    <property type="entry name" value="Winged helix-like DNA-binding domain superfamily/Winged helix DNA-binding domain"/>
    <property type="match status" value="1"/>
</dbReference>
<keyword evidence="6" id="KW-1185">Reference proteome</keyword>
<dbReference type="STRING" id="1297742.A176_002384"/>
<accession>A0A0H4XBY9</accession>
<keyword evidence="1" id="KW-0805">Transcription regulation</keyword>
<dbReference type="KEGG" id="mym:A176_002384"/>
<protein>
    <submittedName>
        <fullName evidence="5">Transcriptional regulator, LuxR family protein</fullName>
    </submittedName>
</protein>
<dbReference type="CDD" id="cd06170">
    <property type="entry name" value="LuxR_C_like"/>
    <property type="match status" value="1"/>
</dbReference>
<dbReference type="EMBL" id="CP012109">
    <property type="protein sequence ID" value="AKQ65472.1"/>
    <property type="molecule type" value="Genomic_DNA"/>
</dbReference>
<feature type="domain" description="HTH luxR-type" evidence="4">
    <location>
        <begin position="267"/>
        <end position="335"/>
    </location>
</feature>
<evidence type="ECO:0000259" key="4">
    <source>
        <dbReference type="PROSITE" id="PS50043"/>
    </source>
</evidence>
<dbReference type="AlphaFoldDB" id="A0A0H4XBY9"/>
<sequence length="335" mass="38502">MLREGRQPLARLIASDYMAMCIVTAGPPVRYQWLEEAGAPNKLLAQYASLQPNDFVLQSVVRRRGTVLRDSEMISRRELVRSPLYLQSRDMGMNLEQVMAVLLEIQPGVFCGITLYRDRRRAFSRREQAAMQFLTRDFTVAIRNSRLIATPSRGDRLLEALSQRQQFETILMVPPSTEIHRSDRASALLKKWFPLGESARRGPPACLLERLNALTRMDIHERARHDTMDFRQDNQLLLVNFVEMPAHDGPRQWALFLHEFPKSISLPSQLAKQLTPRQIEVAEAMLNNKSDEEIAEALGIKKNTAKVHVRDIYESLKCSTRGDFMYQALQLMKPI</sequence>
<dbReference type="PRINTS" id="PR00038">
    <property type="entry name" value="HTHLUXR"/>
</dbReference>
<evidence type="ECO:0000256" key="3">
    <source>
        <dbReference type="ARBA" id="ARBA00023163"/>
    </source>
</evidence>
<dbReference type="SMART" id="SM00421">
    <property type="entry name" value="HTH_LUXR"/>
    <property type="match status" value="1"/>
</dbReference>
<dbReference type="Pfam" id="PF00196">
    <property type="entry name" value="GerE"/>
    <property type="match status" value="1"/>
</dbReference>
<evidence type="ECO:0000256" key="1">
    <source>
        <dbReference type="ARBA" id="ARBA00023015"/>
    </source>
</evidence>
<dbReference type="PATRIC" id="fig|1297742.4.peg.2407"/>
<dbReference type="PANTHER" id="PTHR44688">
    <property type="entry name" value="DNA-BINDING TRANSCRIPTIONAL ACTIVATOR DEVR_DOSR"/>
    <property type="match status" value="1"/>
</dbReference>
<dbReference type="PROSITE" id="PS50043">
    <property type="entry name" value="HTH_LUXR_2"/>
    <property type="match status" value="1"/>
</dbReference>
<dbReference type="InterPro" id="IPR016032">
    <property type="entry name" value="Sig_transdc_resp-reg_C-effctor"/>
</dbReference>
<dbReference type="Gene3D" id="3.30.450.40">
    <property type="match status" value="1"/>
</dbReference>
<organism evidence="5 6">
    <name type="scientific">Pseudomyxococcus hansupus</name>
    <dbReference type="NCBI Taxonomy" id="1297742"/>
    <lineage>
        <taxon>Bacteria</taxon>
        <taxon>Pseudomonadati</taxon>
        <taxon>Myxococcota</taxon>
        <taxon>Myxococcia</taxon>
        <taxon>Myxococcales</taxon>
        <taxon>Cystobacterineae</taxon>
        <taxon>Myxococcaceae</taxon>
        <taxon>Pseudomyxococcus</taxon>
    </lineage>
</organism>
<reference evidence="5 6" key="1">
    <citation type="journal article" date="2016" name="PLoS ONE">
        <title>Complete Genome Sequence and Comparative Genomics of a Novel Myxobacterium Myxococcus hansupus.</title>
        <authorList>
            <person name="Sharma G."/>
            <person name="Narwani T."/>
            <person name="Subramanian S."/>
        </authorList>
    </citation>
    <scope>NUCLEOTIDE SEQUENCE [LARGE SCALE GENOMIC DNA]</scope>
    <source>
        <strain evidence="6">mixupus</strain>
    </source>
</reference>
<evidence type="ECO:0000313" key="5">
    <source>
        <dbReference type="EMBL" id="AKQ65472.1"/>
    </source>
</evidence>
<dbReference type="GO" id="GO:0003677">
    <property type="term" value="F:DNA binding"/>
    <property type="evidence" value="ECO:0007669"/>
    <property type="project" value="UniProtKB-KW"/>
</dbReference>
<dbReference type="InterPro" id="IPR036388">
    <property type="entry name" value="WH-like_DNA-bd_sf"/>
</dbReference>
<dbReference type="RefSeq" id="WP_002639504.1">
    <property type="nucleotide sequence ID" value="NZ_CP012109.1"/>
</dbReference>
<dbReference type="InterPro" id="IPR029016">
    <property type="entry name" value="GAF-like_dom_sf"/>
</dbReference>
<name>A0A0H4XBY9_9BACT</name>
<dbReference type="InterPro" id="IPR000792">
    <property type="entry name" value="Tscrpt_reg_LuxR_C"/>
</dbReference>
<dbReference type="Proteomes" id="UP000009026">
    <property type="component" value="Chromosome"/>
</dbReference>
<dbReference type="PANTHER" id="PTHR44688:SF16">
    <property type="entry name" value="DNA-BINDING TRANSCRIPTIONAL ACTIVATOR DEVR_DOSR"/>
    <property type="match status" value="1"/>
</dbReference>
<dbReference type="SUPFAM" id="SSF46894">
    <property type="entry name" value="C-terminal effector domain of the bipartite response regulators"/>
    <property type="match status" value="1"/>
</dbReference>